<organism evidence="3 4">
    <name type="scientific">Ruixingdingia sedimenti</name>
    <dbReference type="NCBI Taxonomy" id="3073604"/>
    <lineage>
        <taxon>Bacteria</taxon>
        <taxon>Pseudomonadati</taxon>
        <taxon>Pseudomonadota</taxon>
        <taxon>Alphaproteobacteria</taxon>
        <taxon>Rhodobacterales</taxon>
        <taxon>Paracoccaceae</taxon>
        <taxon>Ruixingdingia</taxon>
    </lineage>
</organism>
<accession>A0ABU1F594</accession>
<evidence type="ECO:0000259" key="2">
    <source>
        <dbReference type="Pfam" id="PF00656"/>
    </source>
</evidence>
<dbReference type="GO" id="GO:0016787">
    <property type="term" value="F:hydrolase activity"/>
    <property type="evidence" value="ECO:0007669"/>
    <property type="project" value="UniProtKB-KW"/>
</dbReference>
<dbReference type="EMBL" id="JAVKPH010000004">
    <property type="protein sequence ID" value="MDR5652004.1"/>
    <property type="molecule type" value="Genomic_DNA"/>
</dbReference>
<dbReference type="Pfam" id="PF00656">
    <property type="entry name" value="Peptidase_C14"/>
    <property type="match status" value="1"/>
</dbReference>
<dbReference type="EC" id="3.4.22.-" evidence="3"/>
<dbReference type="Proteomes" id="UP001247754">
    <property type="component" value="Unassembled WGS sequence"/>
</dbReference>
<dbReference type="RefSeq" id="WP_310456249.1">
    <property type="nucleotide sequence ID" value="NZ_JAVKPH010000004.1"/>
</dbReference>
<keyword evidence="3" id="KW-0378">Hydrolase</keyword>
<dbReference type="Gene3D" id="3.40.50.1460">
    <property type="match status" value="1"/>
</dbReference>
<evidence type="ECO:0000256" key="1">
    <source>
        <dbReference type="SAM" id="SignalP"/>
    </source>
</evidence>
<evidence type="ECO:0000313" key="3">
    <source>
        <dbReference type="EMBL" id="MDR5652004.1"/>
    </source>
</evidence>
<keyword evidence="1" id="KW-0732">Signal</keyword>
<gene>
    <name evidence="3" type="ORF">RGD00_05285</name>
</gene>
<feature type="signal peptide" evidence="1">
    <location>
        <begin position="1"/>
        <end position="24"/>
    </location>
</feature>
<dbReference type="PANTHER" id="PTHR48104">
    <property type="entry name" value="METACASPASE-4"/>
    <property type="match status" value="1"/>
</dbReference>
<evidence type="ECO:0000313" key="4">
    <source>
        <dbReference type="Proteomes" id="UP001247754"/>
    </source>
</evidence>
<sequence length="703" mass="72975">MPRRLILSAALALFALPAALPAAARDNHALLVGASQYPNLAEAFWLKGPTNDVALVQRYLTTAAPVPFAPENVTVLADGQPGATAPTLAAIRQAVADLTARVQPGDFVYLHFSGHGSQAPAADPASELDGLDELFLPVDIGPWNDSVAHVENALVDDEIGQMLDGLRAKGADVWVVFDACHSGTATRAAPSGEEEVRARQLPPSALGIPEDALEGASRALPAAAAADPRAPAEPPVPLAAGSGRLIAFFAAQTNETTPEKNLPRGQPGRMPLGVFTHTLFETLAEYPGATYRQVAQEVLRKYAVQNLARSTPLFEGDLDAVVFSADPAPRVSQWPAVADGAELTLPAGRLHGLGEGSLLAVMASAADPLGAALGYVQVTAADTFTARAVPVAHAGMAPPADLPRGVQLRKTAAEMDFSLAVALPEGDSPPAAAMRAAAGRIAQDGLLGARIRLVDPGADADLRLAVIPDSPRPDAVWVLPATGLVDREALARTPSVSTADKDTDALAATMADTITHMARAINLMKLGAGLAGDGALDVEARLLTRPAGAVALAPLPGGGVPRLIPDDEVHMEAVNHTDRPVDINILYVGSDYAITAFPPQRLHPGDRLQQGLFRITDAAFGRDRLVMILTPAERGSAVEDLTFMAQEALDLTRSARGPRGLDAALREAGFGTTTRAVVALSAPAPSGPAPAILQFELDTVPAD</sequence>
<proteinExistence type="predicted"/>
<protein>
    <submittedName>
        <fullName evidence="3">Caspase family protein</fullName>
        <ecNumber evidence="3">3.4.22.-</ecNumber>
    </submittedName>
</protein>
<dbReference type="InterPro" id="IPR011600">
    <property type="entry name" value="Pept_C14_caspase"/>
</dbReference>
<keyword evidence="4" id="KW-1185">Reference proteome</keyword>
<name>A0ABU1F594_9RHOB</name>
<feature type="domain" description="Peptidase C14 caspase" evidence="2">
    <location>
        <begin position="28"/>
        <end position="301"/>
    </location>
</feature>
<dbReference type="PANTHER" id="PTHR48104:SF30">
    <property type="entry name" value="METACASPASE-1"/>
    <property type="match status" value="1"/>
</dbReference>
<reference evidence="3 4" key="1">
    <citation type="submission" date="2023-09" db="EMBL/GenBank/DDBJ databases">
        <title>Xinfangfangia sedmenti sp. nov., isolated the sedment.</title>
        <authorList>
            <person name="Xu L."/>
        </authorList>
    </citation>
    <scope>NUCLEOTIDE SEQUENCE [LARGE SCALE GENOMIC DNA]</scope>
    <source>
        <strain evidence="3 4">LG-4</strain>
    </source>
</reference>
<comment type="caution">
    <text evidence="3">The sequence shown here is derived from an EMBL/GenBank/DDBJ whole genome shotgun (WGS) entry which is preliminary data.</text>
</comment>
<dbReference type="InterPro" id="IPR050452">
    <property type="entry name" value="Metacaspase"/>
</dbReference>
<feature type="chain" id="PRO_5046549943" evidence="1">
    <location>
        <begin position="25"/>
        <end position="703"/>
    </location>
</feature>